<dbReference type="InterPro" id="IPR020846">
    <property type="entry name" value="MFS_dom"/>
</dbReference>
<gene>
    <name evidence="7" type="ORF">RR46_06587</name>
</gene>
<dbReference type="AlphaFoldDB" id="A0A194PL23"/>
<dbReference type="GO" id="GO:0022857">
    <property type="term" value="F:transmembrane transporter activity"/>
    <property type="evidence" value="ECO:0007669"/>
    <property type="project" value="InterPro"/>
</dbReference>
<dbReference type="PROSITE" id="PS50850">
    <property type="entry name" value="MFS"/>
    <property type="match status" value="1"/>
</dbReference>
<evidence type="ECO:0000313" key="8">
    <source>
        <dbReference type="Proteomes" id="UP000053268"/>
    </source>
</evidence>
<keyword evidence="4 5" id="KW-0472">Membrane</keyword>
<evidence type="ECO:0000256" key="1">
    <source>
        <dbReference type="ARBA" id="ARBA00004141"/>
    </source>
</evidence>
<feature type="transmembrane region" description="Helical" evidence="5">
    <location>
        <begin position="188"/>
        <end position="208"/>
    </location>
</feature>
<evidence type="ECO:0000256" key="4">
    <source>
        <dbReference type="ARBA" id="ARBA00023136"/>
    </source>
</evidence>
<evidence type="ECO:0000313" key="7">
    <source>
        <dbReference type="EMBL" id="KPI94136.1"/>
    </source>
</evidence>
<reference evidence="7 8" key="1">
    <citation type="journal article" date="2015" name="Nat. Commun.">
        <title>Outbred genome sequencing and CRISPR/Cas9 gene editing in butterflies.</title>
        <authorList>
            <person name="Li X."/>
            <person name="Fan D."/>
            <person name="Zhang W."/>
            <person name="Liu G."/>
            <person name="Zhang L."/>
            <person name="Zhao L."/>
            <person name="Fang X."/>
            <person name="Chen L."/>
            <person name="Dong Y."/>
            <person name="Chen Y."/>
            <person name="Ding Y."/>
            <person name="Zhao R."/>
            <person name="Feng M."/>
            <person name="Zhu Y."/>
            <person name="Feng Y."/>
            <person name="Jiang X."/>
            <person name="Zhu D."/>
            <person name="Xiang H."/>
            <person name="Feng X."/>
            <person name="Li S."/>
            <person name="Wang J."/>
            <person name="Zhang G."/>
            <person name="Kronforst M.R."/>
            <person name="Wang W."/>
        </authorList>
    </citation>
    <scope>NUCLEOTIDE SEQUENCE [LARGE SCALE GENOMIC DNA]</scope>
    <source>
        <strain evidence="7">Ya'a_city_454_Px</strain>
        <tissue evidence="7">Whole body</tissue>
    </source>
</reference>
<dbReference type="STRING" id="66420.A0A194PL23"/>
<feature type="transmembrane region" description="Helical" evidence="5">
    <location>
        <begin position="242"/>
        <end position="266"/>
    </location>
</feature>
<protein>
    <submittedName>
        <fullName evidence="7">Solute carrier family 22 member 3</fullName>
    </submittedName>
</protein>
<dbReference type="Proteomes" id="UP000053268">
    <property type="component" value="Unassembled WGS sequence"/>
</dbReference>
<evidence type="ECO:0000256" key="3">
    <source>
        <dbReference type="ARBA" id="ARBA00022989"/>
    </source>
</evidence>
<feature type="transmembrane region" description="Helical" evidence="5">
    <location>
        <begin position="72"/>
        <end position="91"/>
    </location>
</feature>
<feature type="transmembrane region" description="Helical" evidence="5">
    <location>
        <begin position="6"/>
        <end position="32"/>
    </location>
</feature>
<comment type="subcellular location">
    <subcellularLocation>
        <location evidence="1">Membrane</location>
        <topology evidence="1">Multi-pass membrane protein</topology>
    </subcellularLocation>
</comment>
<sequence>MSGVVPDLWMFLVCRFLIGTAVGGTMLCSYILMVELSGTSFRPYLTGLTEMAYVTASIFQPMIAYYVREWRYLQMVTSVPWVFVIIYYWLLPESPRWLLTMGKKQEAINVLTKIAKWNNRPTENIEAIIDKIQEHSLNHNKQNHSSYLDLFKTTRLRIYTIVMALVWFCCGHTFFGINQYIGRLQGNFYFNVMLSGLFLLPGVVLNILSCLFLQRKIGVIASFLIAAVSLTVFIFIPSNAYTMSLVFAVFGQMGAYMAFIQIYLYTSEVFPTVVRNSAMGFASMSARVGGFAAPFVVNIGIEWASITIFSTVALVAGFLCFLLPDTKDTVLLNTIQQTEQSERKIKS</sequence>
<dbReference type="InterPro" id="IPR005828">
    <property type="entry name" value="MFS_sugar_transport-like"/>
</dbReference>
<dbReference type="Pfam" id="PF00083">
    <property type="entry name" value="Sugar_tr"/>
    <property type="match status" value="1"/>
</dbReference>
<feature type="domain" description="Major facilitator superfamily (MFS) profile" evidence="6">
    <location>
        <begin position="1"/>
        <end position="328"/>
    </location>
</feature>
<evidence type="ECO:0000259" key="6">
    <source>
        <dbReference type="PROSITE" id="PS50850"/>
    </source>
</evidence>
<name>A0A194PL23_PAPXU</name>
<feature type="transmembrane region" description="Helical" evidence="5">
    <location>
        <begin position="44"/>
        <end position="66"/>
    </location>
</feature>
<evidence type="ECO:0000256" key="2">
    <source>
        <dbReference type="ARBA" id="ARBA00022692"/>
    </source>
</evidence>
<evidence type="ECO:0000256" key="5">
    <source>
        <dbReference type="SAM" id="Phobius"/>
    </source>
</evidence>
<dbReference type="PANTHER" id="PTHR24064">
    <property type="entry name" value="SOLUTE CARRIER FAMILY 22 MEMBER"/>
    <property type="match status" value="1"/>
</dbReference>
<dbReference type="InterPro" id="IPR036259">
    <property type="entry name" value="MFS_trans_sf"/>
</dbReference>
<dbReference type="GO" id="GO:0016020">
    <property type="term" value="C:membrane"/>
    <property type="evidence" value="ECO:0007669"/>
    <property type="project" value="UniProtKB-SubCell"/>
</dbReference>
<keyword evidence="2 5" id="KW-0812">Transmembrane</keyword>
<keyword evidence="8" id="KW-1185">Reference proteome</keyword>
<dbReference type="SUPFAM" id="SSF103473">
    <property type="entry name" value="MFS general substrate transporter"/>
    <property type="match status" value="1"/>
</dbReference>
<dbReference type="EMBL" id="KQ459600">
    <property type="protein sequence ID" value="KPI94136.1"/>
    <property type="molecule type" value="Genomic_DNA"/>
</dbReference>
<feature type="transmembrane region" description="Helical" evidence="5">
    <location>
        <begin position="158"/>
        <end position="182"/>
    </location>
</feature>
<feature type="transmembrane region" description="Helical" evidence="5">
    <location>
        <begin position="217"/>
        <end position="236"/>
    </location>
</feature>
<organism evidence="7 8">
    <name type="scientific">Papilio xuthus</name>
    <name type="common">Asian swallowtail butterfly</name>
    <dbReference type="NCBI Taxonomy" id="66420"/>
    <lineage>
        <taxon>Eukaryota</taxon>
        <taxon>Metazoa</taxon>
        <taxon>Ecdysozoa</taxon>
        <taxon>Arthropoda</taxon>
        <taxon>Hexapoda</taxon>
        <taxon>Insecta</taxon>
        <taxon>Pterygota</taxon>
        <taxon>Neoptera</taxon>
        <taxon>Endopterygota</taxon>
        <taxon>Lepidoptera</taxon>
        <taxon>Glossata</taxon>
        <taxon>Ditrysia</taxon>
        <taxon>Papilionoidea</taxon>
        <taxon>Papilionidae</taxon>
        <taxon>Papilioninae</taxon>
        <taxon>Papilio</taxon>
    </lineage>
</organism>
<dbReference type="Gene3D" id="1.20.1250.20">
    <property type="entry name" value="MFS general substrate transporter like domains"/>
    <property type="match status" value="1"/>
</dbReference>
<keyword evidence="3 5" id="KW-1133">Transmembrane helix</keyword>
<feature type="transmembrane region" description="Helical" evidence="5">
    <location>
        <begin position="303"/>
        <end position="323"/>
    </location>
</feature>
<proteinExistence type="predicted"/>
<accession>A0A194PL23</accession>